<dbReference type="EMBL" id="BLIY01000018">
    <property type="protein sequence ID" value="GFE55297.1"/>
    <property type="molecule type" value="Genomic_DNA"/>
</dbReference>
<dbReference type="GO" id="GO:0003677">
    <property type="term" value="F:DNA binding"/>
    <property type="evidence" value="ECO:0007669"/>
    <property type="project" value="UniProtKB-KW"/>
</dbReference>
<evidence type="ECO:0000313" key="8">
    <source>
        <dbReference type="EMBL" id="GFE55297.1"/>
    </source>
</evidence>
<evidence type="ECO:0000256" key="2">
    <source>
        <dbReference type="ARBA" id="ARBA00023015"/>
    </source>
</evidence>
<keyword evidence="9" id="KW-1185">Reference proteome</keyword>
<evidence type="ECO:0000259" key="7">
    <source>
        <dbReference type="Pfam" id="PF00847"/>
    </source>
</evidence>
<comment type="caution">
    <text evidence="8">The sequence shown here is derived from an EMBL/GenBank/DDBJ whole genome shotgun (WGS) entry which is preliminary data.</text>
</comment>
<dbReference type="OrthoDB" id="366388at2759"/>
<feature type="compositionally biased region" description="Basic and acidic residues" evidence="6">
    <location>
        <begin position="165"/>
        <end position="174"/>
    </location>
</feature>
<comment type="subcellular location">
    <subcellularLocation>
        <location evidence="1">Nucleus</location>
    </subcellularLocation>
</comment>
<protein>
    <submittedName>
        <fullName evidence="8">AP2 domain transcription factor AP2VIIa-4</fullName>
    </submittedName>
</protein>
<keyword evidence="4" id="KW-0804">Transcription</keyword>
<dbReference type="GO" id="GO:0003700">
    <property type="term" value="F:DNA-binding transcription factor activity"/>
    <property type="evidence" value="ECO:0007669"/>
    <property type="project" value="InterPro"/>
</dbReference>
<reference evidence="8" key="1">
    <citation type="submission" date="2019-12" db="EMBL/GenBank/DDBJ databases">
        <title>Genome sequence of Babesia ovis.</title>
        <authorList>
            <person name="Yamagishi J."/>
            <person name="Sevinc F."/>
            <person name="Xuan X."/>
        </authorList>
    </citation>
    <scope>NUCLEOTIDE SEQUENCE</scope>
    <source>
        <strain evidence="8">Selcuk</strain>
    </source>
</reference>
<keyword evidence="5" id="KW-0539">Nucleus</keyword>
<dbReference type="Proteomes" id="UP001057455">
    <property type="component" value="Unassembled WGS sequence"/>
</dbReference>
<dbReference type="Pfam" id="PF00847">
    <property type="entry name" value="AP2"/>
    <property type="match status" value="1"/>
</dbReference>
<feature type="region of interest" description="Disordered" evidence="6">
    <location>
        <begin position="693"/>
        <end position="720"/>
    </location>
</feature>
<accession>A0A9W5TBV3</accession>
<gene>
    <name evidence="8" type="ORF">BaOVIS_027010</name>
</gene>
<evidence type="ECO:0000256" key="4">
    <source>
        <dbReference type="ARBA" id="ARBA00023163"/>
    </source>
</evidence>
<evidence type="ECO:0000256" key="6">
    <source>
        <dbReference type="SAM" id="MobiDB-lite"/>
    </source>
</evidence>
<proteinExistence type="predicted"/>
<feature type="region of interest" description="Disordered" evidence="6">
    <location>
        <begin position="142"/>
        <end position="174"/>
    </location>
</feature>
<organism evidence="8 9">
    <name type="scientific">Babesia ovis</name>
    <dbReference type="NCBI Taxonomy" id="5869"/>
    <lineage>
        <taxon>Eukaryota</taxon>
        <taxon>Sar</taxon>
        <taxon>Alveolata</taxon>
        <taxon>Apicomplexa</taxon>
        <taxon>Aconoidasida</taxon>
        <taxon>Piroplasmida</taxon>
        <taxon>Babesiidae</taxon>
        <taxon>Babesia</taxon>
    </lineage>
</organism>
<feature type="domain" description="AP2/ERF" evidence="7">
    <location>
        <begin position="510"/>
        <end position="560"/>
    </location>
</feature>
<dbReference type="InterPro" id="IPR001471">
    <property type="entry name" value="AP2/ERF_dom"/>
</dbReference>
<feature type="region of interest" description="Disordered" evidence="6">
    <location>
        <begin position="576"/>
        <end position="624"/>
    </location>
</feature>
<dbReference type="Gene3D" id="1.20.5.2050">
    <property type="match status" value="1"/>
</dbReference>
<name>A0A9W5TBV3_BABOV</name>
<keyword evidence="3" id="KW-0238">DNA-binding</keyword>
<evidence type="ECO:0000313" key="9">
    <source>
        <dbReference type="Proteomes" id="UP001057455"/>
    </source>
</evidence>
<evidence type="ECO:0000256" key="5">
    <source>
        <dbReference type="ARBA" id="ARBA00023242"/>
    </source>
</evidence>
<dbReference type="GO" id="GO:0005634">
    <property type="term" value="C:nucleus"/>
    <property type="evidence" value="ECO:0007669"/>
    <property type="project" value="UniProtKB-SubCell"/>
</dbReference>
<evidence type="ECO:0000256" key="3">
    <source>
        <dbReference type="ARBA" id="ARBA00023125"/>
    </source>
</evidence>
<feature type="compositionally biased region" description="Low complexity" evidence="6">
    <location>
        <begin position="603"/>
        <end position="616"/>
    </location>
</feature>
<keyword evidence="2" id="KW-0805">Transcription regulation</keyword>
<dbReference type="AlphaFoldDB" id="A0A9W5TBV3"/>
<sequence>MMHGTKEYPSTTYEARVPLEKGDATAQQDADIFPAFSPLKQQSDSLEDLLSCIEKWQNSTVAGSVNSQGSMNNDNQIPAVGVDDDEAQDGLFPVSMVSPSPKVHHSYMLAAKHQPKQNQGCTLYAAIPPMQSTDQVILQKNPKQVQPENTKLPYKRSEPLPSKTDTAEEKISEEHKLAPDEHQLEMESKSKIDIQSLPENEILPKGDLMKLSLPIQHPVQYKEQCHLMLSTEGRPGHGLQEPLYAPPPSVQQLQRHFQLQALIAAEQQSRSKDVKKVGAAQPGPLQLPISRKRQICPTDIPQNKRVVYRKVSGGRARAILTPLYKDTPSHIKDSTHAISYGNPHFGEDLEWEHLSSLNNTLRSQDGHSTYTNTIQNNGTTSTPWLYPEDGLLDGKSSLVYLDSLEKLDEERLSDSEENPLLHHTTAECNPLITPDDILIYGRRGSIHHADGPFLSNSDPQASRILKDVSINCQVNHIRALGGRVRRAPKERVPQQHNVEVYAQMAAEFEKIRGVCYCRSDNSWTAWWTDRGRNRKKAFKVSRFGFNEARRMAIEHRQSIYQKSLIPVDKRLTKDIGSEETLGSVGDATPRQEPYEYPNSLTNSPISSPIKSSFSPSRMKTRGVRTRPYAHTNTIPMLSTLSESKLEVQSTDEFDVNDMVTPRLETTSELESLDNSPSRNLNKLQTPILSNEDVKCDSSRSNTTDGRNDDGTIAHTTVQSPEYGPCNMLPSKSTFSLNSELLDLMKLDQVSRTSLETALSNLACGAGTTRLSTGETVQVLPQLAAEGKNVTVILITHPEKQGCP</sequence>
<evidence type="ECO:0000256" key="1">
    <source>
        <dbReference type="ARBA" id="ARBA00004123"/>
    </source>
</evidence>